<comment type="caution">
    <text evidence="2">The sequence shown here is derived from an EMBL/GenBank/DDBJ whole genome shotgun (WGS) entry which is preliminary data.</text>
</comment>
<organism evidence="2 3">
    <name type="scientific">Candidatus Magasanikbacteria bacterium RIFOXYA2_FULL_44_8</name>
    <dbReference type="NCBI Taxonomy" id="1798696"/>
    <lineage>
        <taxon>Bacteria</taxon>
        <taxon>Candidatus Magasanikiibacteriota</taxon>
    </lineage>
</organism>
<feature type="compositionally biased region" description="Basic and acidic residues" evidence="1">
    <location>
        <begin position="13"/>
        <end position="30"/>
    </location>
</feature>
<name>A0A1F6NKF5_9BACT</name>
<accession>A0A1F6NKF5</accession>
<dbReference type="Proteomes" id="UP000177803">
    <property type="component" value="Unassembled WGS sequence"/>
</dbReference>
<evidence type="ECO:0000313" key="2">
    <source>
        <dbReference type="EMBL" id="OGH84391.1"/>
    </source>
</evidence>
<feature type="region of interest" description="Disordered" evidence="1">
    <location>
        <begin position="1"/>
        <end position="30"/>
    </location>
</feature>
<protein>
    <submittedName>
        <fullName evidence="2">Uncharacterized protein</fullName>
    </submittedName>
</protein>
<sequence length="298" mass="33936">MSETGRPIPEEMQNMRHDNSASDVELSEKRLSPEQKATVLLLIENQLEWARSLGIKANRSEINVDDIVILSKEDYLRLRPASEGELAFHNAKDKKINLADSVREEDLFSIINHELLHGADGEKINEMRMAFMNLLMAALSNREGELPPATHYANEVVTEMMNLESLNFLRAQSPDRNYLVNMRAVAYECNLVLVDAMIEKVAVATGSDSADIRKKIYEGYYAGTLAEVWQTFSIVDQKWPGYVTNMPFIGSLNELFGEVQKVGVDPLPIRDFMNKYIDREPVTFFGHVNVSRRPRKKK</sequence>
<dbReference type="EMBL" id="MFQR01000024">
    <property type="protein sequence ID" value="OGH84391.1"/>
    <property type="molecule type" value="Genomic_DNA"/>
</dbReference>
<dbReference type="AlphaFoldDB" id="A0A1F6NKF5"/>
<reference evidence="2 3" key="1">
    <citation type="journal article" date="2016" name="Nat. Commun.">
        <title>Thousands of microbial genomes shed light on interconnected biogeochemical processes in an aquifer system.</title>
        <authorList>
            <person name="Anantharaman K."/>
            <person name="Brown C.T."/>
            <person name="Hug L.A."/>
            <person name="Sharon I."/>
            <person name="Castelle C.J."/>
            <person name="Probst A.J."/>
            <person name="Thomas B.C."/>
            <person name="Singh A."/>
            <person name="Wilkins M.J."/>
            <person name="Karaoz U."/>
            <person name="Brodie E.L."/>
            <person name="Williams K.H."/>
            <person name="Hubbard S.S."/>
            <person name="Banfield J.F."/>
        </authorList>
    </citation>
    <scope>NUCLEOTIDE SEQUENCE [LARGE SCALE GENOMIC DNA]</scope>
</reference>
<evidence type="ECO:0000313" key="3">
    <source>
        <dbReference type="Proteomes" id="UP000177803"/>
    </source>
</evidence>
<evidence type="ECO:0000256" key="1">
    <source>
        <dbReference type="SAM" id="MobiDB-lite"/>
    </source>
</evidence>
<proteinExistence type="predicted"/>
<gene>
    <name evidence="2" type="ORF">A2261_02195</name>
</gene>